<feature type="region of interest" description="Disordered" evidence="14">
    <location>
        <begin position="329"/>
        <end position="356"/>
    </location>
</feature>
<dbReference type="GO" id="GO:0004674">
    <property type="term" value="F:protein serine/threonine kinase activity"/>
    <property type="evidence" value="ECO:0007669"/>
    <property type="project" value="UniProtKB-KW"/>
</dbReference>
<sequence length="1423" mass="157029">MWRMKRSERAEKRRRAGDGMQKNEKQEIVEEDLMGSLGREVDDQEDLEVLDTEDEEERGCPPLIAACRKGMTEVVQQLLSSGADVTLCDCSQETALHVSRPELQGKMLGWMSRPHLPPQAQLLQACWQGDMHTLQHLLAQEEGLDVNVSNSDGVTAVMLAVRDIDLFQSMVTSLPWAHRPVEVVKALLGLSADLQMRDHSGCSALHYAASINSPMKEEIIHLMFEDLSHTDADSVSPVNSCQDLASDFDDSDIELDIESLHPDRSTAGSPAHTHTHHQRFPLHSDTGEALESAGCPPLSEHHKDLSHDKGIPLCFQNAMETLRDIRQAYHDSKRESSRAELSLPSLNSSSSSRGWGRVDPVSSCGLLNTRTPCIPIPPIRRPRTRSVVVASPSSTCLLSVAESSQLSQSAPSIMEPLLCSHTMMQARAHIQSRLGSHDHEQKGPMLVLPPRTPKQLAPLNSRPRDIAAHPVLAHHVPLKPISCSPLCSRSRLRRERLSRGSQRSGPLTTAKGGSEESGSSSSQSSIDLEDDEREMREIVDDRPLQHSKDMSSTQADMVEETRQHFNVQSRISHIPPIHKSTRNLDKEPFSHTGDIFCTEGTITSHCEGKTATTNNSKVPVNSSSFTKSNDAKQCDFISHLRDTVNNEIPVLSESKGERKGSNIDEIQQTEMTELNTSTAAGRTQLLTARVNLQLLNEDKRMLKASHPSHNRETTTSVNQSQLRSNDHTNLNIQAHEGQSIVSRTKSKTNLKCSFLSKKSPELIVKGEATVKIKTKSGKGAHRSTDTYSLRKTGDHPQSKRANSDKSNSSKAQLLVRDMKSAQQLKRLCVAGTQRSKSAVDFLTYSDMFQQIQSGDGGPAIYEMFAGPIYEDLRVSSSGEKTKDRQVQSAPSRSYKTKHRPLKQPQCKLRRTPGEMMVVSTKSKTRLASVRAKTQLTSLSKKNHAHKPEAELVFSKNEQICHKSTEEKAVDDHLSTIAEALSRYGSEDKTLTAQTASRHMPLNMQDIITSPGNQSRPLPEPVLPQSSQLRTNTWSFASNSSSHATMSPIYQKFLDEVGDGPLTDDLLQCLAEELISLEERDASVGSSPENQEPSKEESRRENTLTRKNTFPEVVSKDSVALPGSAVALEDTITWTKGEVLGRGAYGTVYCGLTSQGQLVAVKQVSLDASDHEAAKREYGRLQGEVELLKTLRHINIVGFLGTSLYQHVVSILMEYIPGGSIASILHRFGPLPERVLALYTQQILEGVAYLHVNRVIHRDLKGNNVMLMPTGVIKLIDFGCARRLSCLNHTASNSGDLLKSVHGTPYWMAPEVINDTGYGSKSDIWSIGCTVFEMATGKPPLAHMDKMAALFYIGAQRGSMPFLPDGFSDSAKDFVQICFTSDQRLRPSADQLLKHLFIPISKTGASARTTQTKKCCGHQKGHCC</sequence>
<keyword evidence="3" id="KW-0723">Serine/threonine-protein kinase</keyword>
<feature type="compositionally biased region" description="Acidic residues" evidence="14">
    <location>
        <begin position="42"/>
        <end position="57"/>
    </location>
</feature>
<feature type="repeat" description="ANK" evidence="12">
    <location>
        <begin position="58"/>
        <end position="90"/>
    </location>
</feature>
<organism evidence="17 18">
    <name type="scientific">Solea senegalensis</name>
    <name type="common">Senegalese sole</name>
    <dbReference type="NCBI Taxonomy" id="28829"/>
    <lineage>
        <taxon>Eukaryota</taxon>
        <taxon>Metazoa</taxon>
        <taxon>Chordata</taxon>
        <taxon>Craniata</taxon>
        <taxon>Vertebrata</taxon>
        <taxon>Euteleostomi</taxon>
        <taxon>Actinopterygii</taxon>
        <taxon>Neopterygii</taxon>
        <taxon>Teleostei</taxon>
        <taxon>Neoteleostei</taxon>
        <taxon>Acanthomorphata</taxon>
        <taxon>Carangaria</taxon>
        <taxon>Pleuronectiformes</taxon>
        <taxon>Pleuronectoidei</taxon>
        <taxon>Soleidae</taxon>
        <taxon>Solea</taxon>
    </lineage>
</organism>
<feature type="region of interest" description="Disordered" evidence="14">
    <location>
        <begin position="875"/>
        <end position="902"/>
    </location>
</feature>
<gene>
    <name evidence="17" type="ORF">JOB18_028161</name>
</gene>
<evidence type="ECO:0000256" key="13">
    <source>
        <dbReference type="PROSITE-ProRule" id="PRU10141"/>
    </source>
</evidence>
<feature type="domain" description="Protein kinase" evidence="15">
    <location>
        <begin position="1133"/>
        <end position="1397"/>
    </location>
</feature>
<feature type="region of interest" description="Disordered" evidence="14">
    <location>
        <begin position="773"/>
        <end position="811"/>
    </location>
</feature>
<feature type="compositionally biased region" description="Low complexity" evidence="14">
    <location>
        <begin position="516"/>
        <end position="525"/>
    </location>
</feature>
<dbReference type="PANTHER" id="PTHR11584:SF369">
    <property type="entry name" value="MITOGEN-ACTIVATED PROTEIN KINASE KINASE KINASE 19-RELATED"/>
    <property type="match status" value="1"/>
</dbReference>
<dbReference type="PROSITE" id="PS00107">
    <property type="entry name" value="PROTEIN_KINASE_ATP"/>
    <property type="match status" value="1"/>
</dbReference>
<evidence type="ECO:0000256" key="2">
    <source>
        <dbReference type="ARBA" id="ARBA00012513"/>
    </source>
</evidence>
<dbReference type="PROSITE" id="PS00108">
    <property type="entry name" value="PROTEIN_KINASE_ST"/>
    <property type="match status" value="1"/>
</dbReference>
<evidence type="ECO:0000256" key="5">
    <source>
        <dbReference type="ARBA" id="ARBA00022741"/>
    </source>
</evidence>
<keyword evidence="5 13" id="KW-0547">Nucleotide-binding</keyword>
<evidence type="ECO:0000256" key="1">
    <source>
        <dbReference type="ARBA" id="ARBA00008874"/>
    </source>
</evidence>
<evidence type="ECO:0000256" key="8">
    <source>
        <dbReference type="ARBA" id="ARBA00047899"/>
    </source>
</evidence>
<dbReference type="SMART" id="SM00248">
    <property type="entry name" value="ANK"/>
    <property type="match status" value="3"/>
</dbReference>
<keyword evidence="4" id="KW-0808">Transferase</keyword>
<evidence type="ECO:0000313" key="16">
    <source>
        <dbReference type="EMBL" id="KAG7502884.1"/>
    </source>
</evidence>
<evidence type="ECO:0000313" key="18">
    <source>
        <dbReference type="Proteomes" id="UP000693946"/>
    </source>
</evidence>
<accession>A0AAV6RC60</accession>
<dbReference type="InterPro" id="IPR008271">
    <property type="entry name" value="Ser/Thr_kinase_AS"/>
</dbReference>
<dbReference type="FunFam" id="1.10.510.10:FF:000331">
    <property type="entry name" value="Mitogen-activated protein kinase kinase kinase 19"/>
    <property type="match status" value="1"/>
</dbReference>
<dbReference type="Pfam" id="PF00069">
    <property type="entry name" value="Pkinase"/>
    <property type="match status" value="1"/>
</dbReference>
<proteinExistence type="inferred from homology"/>
<dbReference type="PROSITE" id="PS50088">
    <property type="entry name" value="ANK_REPEAT"/>
    <property type="match status" value="1"/>
</dbReference>
<evidence type="ECO:0000256" key="7">
    <source>
        <dbReference type="ARBA" id="ARBA00022840"/>
    </source>
</evidence>
<dbReference type="SMART" id="SM00220">
    <property type="entry name" value="S_TKc"/>
    <property type="match status" value="1"/>
</dbReference>
<dbReference type="EC" id="2.7.11.1" evidence="2"/>
<comment type="similarity">
    <text evidence="1">Belongs to the protein kinase superfamily. STE Ser/Thr protein kinase family. STE20 subfamily.</text>
</comment>
<feature type="compositionally biased region" description="Low complexity" evidence="14">
    <location>
        <begin position="341"/>
        <end position="352"/>
    </location>
</feature>
<keyword evidence="6 16" id="KW-0418">Kinase</keyword>
<feature type="compositionally biased region" description="Basic and acidic residues" evidence="14">
    <location>
        <begin position="1"/>
        <end position="11"/>
    </location>
</feature>
<feature type="region of interest" description="Disordered" evidence="14">
    <location>
        <begin position="702"/>
        <end position="722"/>
    </location>
</feature>
<dbReference type="InterPro" id="IPR017441">
    <property type="entry name" value="Protein_kinase_ATP_BS"/>
</dbReference>
<dbReference type="GO" id="GO:0035556">
    <property type="term" value="P:intracellular signal transduction"/>
    <property type="evidence" value="ECO:0007669"/>
    <property type="project" value="UniProtKB-ARBA"/>
</dbReference>
<dbReference type="EMBL" id="JAGKHQ010000012">
    <property type="protein sequence ID" value="KAG7502886.1"/>
    <property type="molecule type" value="Genomic_DNA"/>
</dbReference>
<evidence type="ECO:0000256" key="10">
    <source>
        <dbReference type="ARBA" id="ARBA00069016"/>
    </source>
</evidence>
<keyword evidence="18" id="KW-1185">Reference proteome</keyword>
<keyword evidence="12" id="KW-0040">ANK repeat</keyword>
<feature type="region of interest" description="Disordered" evidence="14">
    <location>
        <begin position="261"/>
        <end position="281"/>
    </location>
</feature>
<dbReference type="PROSITE" id="PS50011">
    <property type="entry name" value="PROTEIN_KINASE_DOM"/>
    <property type="match status" value="1"/>
</dbReference>
<feature type="binding site" evidence="13">
    <location>
        <position position="1161"/>
    </location>
    <ligand>
        <name>ATP</name>
        <dbReference type="ChEBI" id="CHEBI:30616"/>
    </ligand>
</feature>
<dbReference type="InterPro" id="IPR000719">
    <property type="entry name" value="Prot_kinase_dom"/>
</dbReference>
<comment type="caution">
    <text evidence="17">The sequence shown here is derived from an EMBL/GenBank/DDBJ whole genome shotgun (WGS) entry which is preliminary data.</text>
</comment>
<feature type="compositionally biased region" description="Basic and acidic residues" evidence="14">
    <location>
        <begin position="329"/>
        <end position="338"/>
    </location>
</feature>
<evidence type="ECO:0000256" key="12">
    <source>
        <dbReference type="PROSITE-ProRule" id="PRU00023"/>
    </source>
</evidence>
<dbReference type="Pfam" id="PF00023">
    <property type="entry name" value="Ank"/>
    <property type="match status" value="1"/>
</dbReference>
<dbReference type="InterPro" id="IPR002110">
    <property type="entry name" value="Ankyrin_rpt"/>
</dbReference>
<comment type="catalytic activity">
    <reaction evidence="8">
        <text>L-threonyl-[protein] + ATP = O-phospho-L-threonyl-[protein] + ADP + H(+)</text>
        <dbReference type="Rhea" id="RHEA:46608"/>
        <dbReference type="Rhea" id="RHEA-COMP:11060"/>
        <dbReference type="Rhea" id="RHEA-COMP:11605"/>
        <dbReference type="ChEBI" id="CHEBI:15378"/>
        <dbReference type="ChEBI" id="CHEBI:30013"/>
        <dbReference type="ChEBI" id="CHEBI:30616"/>
        <dbReference type="ChEBI" id="CHEBI:61977"/>
        <dbReference type="ChEBI" id="CHEBI:456216"/>
        <dbReference type="EC" id="2.7.11.1"/>
    </reaction>
</comment>
<evidence type="ECO:0000256" key="6">
    <source>
        <dbReference type="ARBA" id="ARBA00022777"/>
    </source>
</evidence>
<evidence type="ECO:0000256" key="4">
    <source>
        <dbReference type="ARBA" id="ARBA00022679"/>
    </source>
</evidence>
<feature type="region of interest" description="Disordered" evidence="14">
    <location>
        <begin position="1078"/>
        <end position="1107"/>
    </location>
</feature>
<feature type="compositionally biased region" description="Basic and acidic residues" evidence="14">
    <location>
        <begin position="791"/>
        <end position="803"/>
    </location>
</feature>
<feature type="region of interest" description="Disordered" evidence="14">
    <location>
        <begin position="493"/>
        <end position="533"/>
    </location>
</feature>
<dbReference type="EMBL" id="JAGKHQ010000012">
    <property type="protein sequence ID" value="KAG7502884.1"/>
    <property type="molecule type" value="Genomic_DNA"/>
</dbReference>
<comment type="catalytic activity">
    <reaction evidence="9">
        <text>L-seryl-[protein] + ATP = O-phospho-L-seryl-[protein] + ADP + H(+)</text>
        <dbReference type="Rhea" id="RHEA:17989"/>
        <dbReference type="Rhea" id="RHEA-COMP:9863"/>
        <dbReference type="Rhea" id="RHEA-COMP:11604"/>
        <dbReference type="ChEBI" id="CHEBI:15378"/>
        <dbReference type="ChEBI" id="CHEBI:29999"/>
        <dbReference type="ChEBI" id="CHEBI:30616"/>
        <dbReference type="ChEBI" id="CHEBI:83421"/>
        <dbReference type="ChEBI" id="CHEBI:456216"/>
        <dbReference type="EC" id="2.7.11.1"/>
    </reaction>
</comment>
<evidence type="ECO:0000313" key="17">
    <source>
        <dbReference type="EMBL" id="KAG7502886.1"/>
    </source>
</evidence>
<evidence type="ECO:0000256" key="3">
    <source>
        <dbReference type="ARBA" id="ARBA00022527"/>
    </source>
</evidence>
<evidence type="ECO:0000256" key="9">
    <source>
        <dbReference type="ARBA" id="ARBA00048679"/>
    </source>
</evidence>
<reference evidence="17 18" key="1">
    <citation type="journal article" date="2021" name="Sci. Rep.">
        <title>Chromosome anchoring in Senegalese sole (Solea senegalensis) reveals sex-associated markers and genome rearrangements in flatfish.</title>
        <authorList>
            <person name="Guerrero-Cozar I."/>
            <person name="Gomez-Garrido J."/>
            <person name="Berbel C."/>
            <person name="Martinez-Blanch J.F."/>
            <person name="Alioto T."/>
            <person name="Claros M.G."/>
            <person name="Gagnaire P.A."/>
            <person name="Manchado M."/>
        </authorList>
    </citation>
    <scope>NUCLEOTIDE SEQUENCE [LARGE SCALE GENOMIC DNA]</scope>
    <source>
        <strain evidence="17">Sse05_10M</strain>
    </source>
</reference>
<dbReference type="PANTHER" id="PTHR11584">
    <property type="entry name" value="SERINE/THREONINE PROTEIN KINASE"/>
    <property type="match status" value="1"/>
</dbReference>
<reference evidence="17" key="2">
    <citation type="submission" date="2021-03" db="EMBL/GenBank/DDBJ databases">
        <authorList>
            <person name="Guerrero-Cozar I."/>
            <person name="Gomez-Garrido J."/>
            <person name="Berbel C."/>
            <person name="Martinez-Blanch J.F."/>
            <person name="Alioto T."/>
            <person name="Claros M.G."/>
            <person name="Gagnaire P.A."/>
            <person name="Manchado M."/>
        </authorList>
    </citation>
    <scope>NUCLEOTIDE SEQUENCE</scope>
    <source>
        <strain evidence="17">Sse05_10M</strain>
        <tissue evidence="17">Blood</tissue>
    </source>
</reference>
<dbReference type="GO" id="GO:0005524">
    <property type="term" value="F:ATP binding"/>
    <property type="evidence" value="ECO:0007669"/>
    <property type="project" value="UniProtKB-UniRule"/>
</dbReference>
<feature type="compositionally biased region" description="Basic and acidic residues" evidence="14">
    <location>
        <begin position="1091"/>
        <end position="1103"/>
    </location>
</feature>
<name>A0AAV6RC60_SOLSE</name>
<protein>
    <recommendedName>
        <fullName evidence="10">Mitogen-activated protein kinase kinase kinase 19</fullName>
        <ecNumber evidence="2">2.7.11.1</ecNumber>
    </recommendedName>
    <alternativeName>
        <fullName evidence="11">SPS1/STE20-related protein kinase YSK4</fullName>
    </alternativeName>
</protein>
<feature type="region of interest" description="Disordered" evidence="14">
    <location>
        <begin position="1"/>
        <end position="57"/>
    </location>
</feature>
<dbReference type="PROSITE" id="PS50297">
    <property type="entry name" value="ANK_REP_REGION"/>
    <property type="match status" value="1"/>
</dbReference>
<keyword evidence="7 13" id="KW-0067">ATP-binding</keyword>
<evidence type="ECO:0000259" key="15">
    <source>
        <dbReference type="PROSITE" id="PS50011"/>
    </source>
</evidence>
<evidence type="ECO:0000256" key="14">
    <source>
        <dbReference type="SAM" id="MobiDB-lite"/>
    </source>
</evidence>
<evidence type="ECO:0000256" key="11">
    <source>
        <dbReference type="ARBA" id="ARBA00080573"/>
    </source>
</evidence>
<dbReference type="Proteomes" id="UP000693946">
    <property type="component" value="Linkage Group LG2"/>
</dbReference>
<feature type="compositionally biased region" description="Polar residues" evidence="14">
    <location>
        <begin position="713"/>
        <end position="722"/>
    </location>
</feature>